<reference evidence="5" key="1">
    <citation type="journal article" date="2019" name="Int. J. Syst. Evol. Microbiol.">
        <title>The Global Catalogue of Microorganisms (GCM) 10K type strain sequencing project: providing services to taxonomists for standard genome sequencing and annotation.</title>
        <authorList>
            <consortium name="The Broad Institute Genomics Platform"/>
            <consortium name="The Broad Institute Genome Sequencing Center for Infectious Disease"/>
            <person name="Wu L."/>
            <person name="Ma J."/>
        </authorList>
    </citation>
    <scope>NUCLEOTIDE SEQUENCE [LARGE SCALE GENOMIC DNA]</scope>
    <source>
        <strain evidence="5">JCM 18541</strain>
    </source>
</reference>
<dbReference type="Proteomes" id="UP001500187">
    <property type="component" value="Unassembled WGS sequence"/>
</dbReference>
<keyword evidence="5" id="KW-1185">Reference proteome</keyword>
<proteinExistence type="predicted"/>
<dbReference type="PANTHER" id="PTHR43158:SF2">
    <property type="entry name" value="SKFA PEPTIDE EXPORT ATP-BINDING PROTEIN SKFE"/>
    <property type="match status" value="1"/>
</dbReference>
<dbReference type="InterPro" id="IPR003439">
    <property type="entry name" value="ABC_transporter-like_ATP-bd"/>
</dbReference>
<dbReference type="InterPro" id="IPR003593">
    <property type="entry name" value="AAA+_ATPase"/>
</dbReference>
<keyword evidence="1" id="KW-0547">Nucleotide-binding</keyword>
<dbReference type="EMBL" id="BAABKP010000001">
    <property type="protein sequence ID" value="GAA4787909.1"/>
    <property type="molecule type" value="Genomic_DNA"/>
</dbReference>
<gene>
    <name evidence="4" type="ORF">GCM10023352_01970</name>
</gene>
<evidence type="ECO:0000259" key="3">
    <source>
        <dbReference type="PROSITE" id="PS50893"/>
    </source>
</evidence>
<dbReference type="InterPro" id="IPR027417">
    <property type="entry name" value="P-loop_NTPase"/>
</dbReference>
<dbReference type="PROSITE" id="PS50893">
    <property type="entry name" value="ABC_TRANSPORTER_2"/>
    <property type="match status" value="1"/>
</dbReference>
<protein>
    <submittedName>
        <fullName evidence="4">ABC transporter ATP-binding protein</fullName>
    </submittedName>
</protein>
<name>A0ABP9AY95_9MICC</name>
<evidence type="ECO:0000313" key="4">
    <source>
        <dbReference type="EMBL" id="GAA4787909.1"/>
    </source>
</evidence>
<keyword evidence="2 4" id="KW-0067">ATP-binding</keyword>
<dbReference type="SUPFAM" id="SSF52540">
    <property type="entry name" value="P-loop containing nucleoside triphosphate hydrolases"/>
    <property type="match status" value="1"/>
</dbReference>
<feature type="domain" description="ABC transporter" evidence="3">
    <location>
        <begin position="2"/>
        <end position="213"/>
    </location>
</feature>
<dbReference type="Pfam" id="PF00005">
    <property type="entry name" value="ABC_tran"/>
    <property type="match status" value="1"/>
</dbReference>
<dbReference type="PANTHER" id="PTHR43158">
    <property type="entry name" value="SKFA PEPTIDE EXPORT ATP-BINDING PROTEIN SKFE"/>
    <property type="match status" value="1"/>
</dbReference>
<dbReference type="Gene3D" id="3.40.50.300">
    <property type="entry name" value="P-loop containing nucleotide triphosphate hydrolases"/>
    <property type="match status" value="1"/>
</dbReference>
<accession>A0ABP9AY95</accession>
<organism evidence="4 5">
    <name type="scientific">Rothia endophytica</name>
    <dbReference type="NCBI Taxonomy" id="1324766"/>
    <lineage>
        <taxon>Bacteria</taxon>
        <taxon>Bacillati</taxon>
        <taxon>Actinomycetota</taxon>
        <taxon>Actinomycetes</taxon>
        <taxon>Micrococcales</taxon>
        <taxon>Micrococcaceae</taxon>
        <taxon>Rothia</taxon>
    </lineage>
</organism>
<evidence type="ECO:0000256" key="1">
    <source>
        <dbReference type="ARBA" id="ARBA00022741"/>
    </source>
</evidence>
<dbReference type="RefSeq" id="WP_345443596.1">
    <property type="nucleotide sequence ID" value="NZ_BAABKP010000001.1"/>
</dbReference>
<comment type="caution">
    <text evidence="4">The sequence shown here is derived from an EMBL/GenBank/DDBJ whole genome shotgun (WGS) entry which is preliminary data.</text>
</comment>
<evidence type="ECO:0000256" key="2">
    <source>
        <dbReference type="ARBA" id="ARBA00022840"/>
    </source>
</evidence>
<dbReference type="SMART" id="SM00382">
    <property type="entry name" value="AAA"/>
    <property type="match status" value="1"/>
</dbReference>
<evidence type="ECO:0000313" key="5">
    <source>
        <dbReference type="Proteomes" id="UP001500187"/>
    </source>
</evidence>
<dbReference type="GO" id="GO:0005524">
    <property type="term" value="F:ATP binding"/>
    <property type="evidence" value="ECO:0007669"/>
    <property type="project" value="UniProtKB-KW"/>
</dbReference>
<sequence>MIELLAAKKAFKENLVFEDASVQLHRGTYYTLTGPNGSGKSTLMKCLLQQEELTEGQMLLNGAPVKSSSRPFRTQVFGINDAIGWLPGVTVGQHLEMMARAATEINEALGTDPENLYSPREALEELGVPQAYDRQPYTLSSGQEQRSRLASLLVRPARYYFLDEPEKRLDSAGVQWITEWVDWRVTDLGDMVCIATHDPLLNEIAGTVNLRFPLNQEESRA</sequence>